<dbReference type="PRINTS" id="PR00080">
    <property type="entry name" value="SDRFAMILY"/>
</dbReference>
<keyword evidence="2" id="KW-0521">NADP</keyword>
<dbReference type="CDD" id="cd05233">
    <property type="entry name" value="SDR_c"/>
    <property type="match status" value="1"/>
</dbReference>
<keyword evidence="5" id="KW-1185">Reference proteome</keyword>
<dbReference type="InterPro" id="IPR002347">
    <property type="entry name" value="SDR_fam"/>
</dbReference>
<dbReference type="Gene3D" id="3.40.50.720">
    <property type="entry name" value="NAD(P)-binding Rossmann-like Domain"/>
    <property type="match status" value="1"/>
</dbReference>
<dbReference type="PRINTS" id="PR00081">
    <property type="entry name" value="GDHRDH"/>
</dbReference>
<reference evidence="4 5" key="1">
    <citation type="journal article" date="2016" name="Nat. Commun.">
        <title>Ectomycorrhizal ecology is imprinted in the genome of the dominant symbiotic fungus Cenococcum geophilum.</title>
        <authorList>
            <consortium name="DOE Joint Genome Institute"/>
            <person name="Peter M."/>
            <person name="Kohler A."/>
            <person name="Ohm R.A."/>
            <person name="Kuo A."/>
            <person name="Krutzmann J."/>
            <person name="Morin E."/>
            <person name="Arend M."/>
            <person name="Barry K.W."/>
            <person name="Binder M."/>
            <person name="Choi C."/>
            <person name="Clum A."/>
            <person name="Copeland A."/>
            <person name="Grisel N."/>
            <person name="Haridas S."/>
            <person name="Kipfer T."/>
            <person name="LaButti K."/>
            <person name="Lindquist E."/>
            <person name="Lipzen A."/>
            <person name="Maire R."/>
            <person name="Meier B."/>
            <person name="Mihaltcheva S."/>
            <person name="Molinier V."/>
            <person name="Murat C."/>
            <person name="Poggeler S."/>
            <person name="Quandt C.A."/>
            <person name="Sperisen C."/>
            <person name="Tritt A."/>
            <person name="Tisserant E."/>
            <person name="Crous P.W."/>
            <person name="Henrissat B."/>
            <person name="Nehls U."/>
            <person name="Egli S."/>
            <person name="Spatafora J.W."/>
            <person name="Grigoriev I.V."/>
            <person name="Martin F.M."/>
        </authorList>
    </citation>
    <scope>NUCLEOTIDE SEQUENCE [LARGE SCALE GENOMIC DNA]</scope>
    <source>
        <strain evidence="4 5">CBS 207.34</strain>
    </source>
</reference>
<dbReference type="InterPro" id="IPR020904">
    <property type="entry name" value="Sc_DH/Rdtase_CS"/>
</dbReference>
<comment type="similarity">
    <text evidence="1">Belongs to the short-chain dehydrogenases/reductases (SDR) family.</text>
</comment>
<accession>A0A8E2JND9</accession>
<dbReference type="AlphaFoldDB" id="A0A8E2JND9"/>
<dbReference type="OrthoDB" id="1669814at2759"/>
<evidence type="ECO:0000313" key="4">
    <source>
        <dbReference type="EMBL" id="OCL03614.1"/>
    </source>
</evidence>
<dbReference type="PANTHER" id="PTHR24321:SF8">
    <property type="entry name" value="ESTRADIOL 17-BETA-DEHYDROGENASE 8-RELATED"/>
    <property type="match status" value="1"/>
</dbReference>
<dbReference type="SUPFAM" id="SSF51735">
    <property type="entry name" value="NAD(P)-binding Rossmann-fold domains"/>
    <property type="match status" value="1"/>
</dbReference>
<name>A0A8E2JND9_9PEZI</name>
<keyword evidence="3" id="KW-0560">Oxidoreductase</keyword>
<evidence type="ECO:0000256" key="2">
    <source>
        <dbReference type="ARBA" id="ARBA00022857"/>
    </source>
</evidence>
<protein>
    <submittedName>
        <fullName evidence="4">3-oxoacyl-reductase</fullName>
    </submittedName>
</protein>
<dbReference type="PANTHER" id="PTHR24321">
    <property type="entry name" value="DEHYDROGENASES, SHORT CHAIN"/>
    <property type="match status" value="1"/>
</dbReference>
<dbReference type="PROSITE" id="PS00061">
    <property type="entry name" value="ADH_SHORT"/>
    <property type="match status" value="1"/>
</dbReference>
<evidence type="ECO:0000256" key="3">
    <source>
        <dbReference type="ARBA" id="ARBA00023002"/>
    </source>
</evidence>
<evidence type="ECO:0000256" key="1">
    <source>
        <dbReference type="ARBA" id="ARBA00006484"/>
    </source>
</evidence>
<sequence length="238" mass="25069">MLSPALRRRTGPRLCHCSLLAARGANISITDIKKAELETAAKTIREELPEVGVIAAVVDVSESAAVDEWIKNTVSKFGKLDGAANNAGILHRPKPIRELTDDLWDCILKTNLTGVMNCLRAELRVIEKGGSVVNTSSVAGVYGFQGLTAYAASKHGAIGLTKSVAKEMGADNIGVNPIYPGTVATKVMDEAAEVLKGNEIPAVLKRVAAPEEIASTVAFLLGHDSSYITGQAYVVDGS</sequence>
<organism evidence="4 5">
    <name type="scientific">Glonium stellatum</name>
    <dbReference type="NCBI Taxonomy" id="574774"/>
    <lineage>
        <taxon>Eukaryota</taxon>
        <taxon>Fungi</taxon>
        <taxon>Dikarya</taxon>
        <taxon>Ascomycota</taxon>
        <taxon>Pezizomycotina</taxon>
        <taxon>Dothideomycetes</taxon>
        <taxon>Pleosporomycetidae</taxon>
        <taxon>Gloniales</taxon>
        <taxon>Gloniaceae</taxon>
        <taxon>Glonium</taxon>
    </lineage>
</organism>
<evidence type="ECO:0000313" key="5">
    <source>
        <dbReference type="Proteomes" id="UP000250140"/>
    </source>
</evidence>
<gene>
    <name evidence="4" type="ORF">AOQ84DRAFT_227135</name>
</gene>
<proteinExistence type="inferred from homology"/>
<dbReference type="FunFam" id="3.40.50.720:FF:000084">
    <property type="entry name" value="Short-chain dehydrogenase reductase"/>
    <property type="match status" value="1"/>
</dbReference>
<dbReference type="Pfam" id="PF13561">
    <property type="entry name" value="adh_short_C2"/>
    <property type="match status" value="1"/>
</dbReference>
<dbReference type="Proteomes" id="UP000250140">
    <property type="component" value="Unassembled WGS sequence"/>
</dbReference>
<dbReference type="GO" id="GO:0016491">
    <property type="term" value="F:oxidoreductase activity"/>
    <property type="evidence" value="ECO:0007669"/>
    <property type="project" value="UniProtKB-KW"/>
</dbReference>
<dbReference type="InterPro" id="IPR036291">
    <property type="entry name" value="NAD(P)-bd_dom_sf"/>
</dbReference>
<dbReference type="EMBL" id="KV750705">
    <property type="protein sequence ID" value="OCL03614.1"/>
    <property type="molecule type" value="Genomic_DNA"/>
</dbReference>